<evidence type="ECO:0000313" key="1">
    <source>
        <dbReference type="EMBL" id="AGA79025.1"/>
    </source>
</evidence>
<keyword evidence="2" id="KW-1185">Reference proteome</keyword>
<gene>
    <name evidence="1" type="ordered locus">Echvi_2786</name>
</gene>
<evidence type="ECO:0000313" key="2">
    <source>
        <dbReference type="Proteomes" id="UP000010796"/>
    </source>
</evidence>
<name>L0G2H2_ECHVK</name>
<dbReference type="KEGG" id="evi:Echvi_2786"/>
<dbReference type="Proteomes" id="UP000010796">
    <property type="component" value="Chromosome"/>
</dbReference>
<dbReference type="HOGENOM" id="CLU_2989377_0_0_10"/>
<reference evidence="2" key="1">
    <citation type="submission" date="2012-02" db="EMBL/GenBank/DDBJ databases">
        <title>The complete genome of Echinicola vietnamensis DSM 17526.</title>
        <authorList>
            <person name="Lucas S."/>
            <person name="Copeland A."/>
            <person name="Lapidus A."/>
            <person name="Glavina del Rio T."/>
            <person name="Dalin E."/>
            <person name="Tice H."/>
            <person name="Bruce D."/>
            <person name="Goodwin L."/>
            <person name="Pitluck S."/>
            <person name="Peters L."/>
            <person name="Ovchinnikova G."/>
            <person name="Teshima H."/>
            <person name="Kyrpides N."/>
            <person name="Mavromatis K."/>
            <person name="Ivanova N."/>
            <person name="Brettin T."/>
            <person name="Detter J.C."/>
            <person name="Han C."/>
            <person name="Larimer F."/>
            <person name="Land M."/>
            <person name="Hauser L."/>
            <person name="Markowitz V."/>
            <person name="Cheng J.-F."/>
            <person name="Hugenholtz P."/>
            <person name="Woyke T."/>
            <person name="Wu D."/>
            <person name="Brambilla E."/>
            <person name="Klenk H.-P."/>
            <person name="Eisen J.A."/>
        </authorList>
    </citation>
    <scope>NUCLEOTIDE SEQUENCE [LARGE SCALE GENOMIC DNA]</scope>
    <source>
        <strain evidence="2">DSM 17526 / LMG 23754 / KMM 6221</strain>
    </source>
</reference>
<sequence>MFMGKDYLATNSKVAFKRQLLSALMESLWEEFFRIKLCFQVPLCARLRYPFTKVGAR</sequence>
<protein>
    <submittedName>
        <fullName evidence="1">Uncharacterized protein</fullName>
    </submittedName>
</protein>
<proteinExistence type="predicted"/>
<organism evidence="1 2">
    <name type="scientific">Echinicola vietnamensis (strain DSM 17526 / LMG 23754 / KMM 6221)</name>
    <dbReference type="NCBI Taxonomy" id="926556"/>
    <lineage>
        <taxon>Bacteria</taxon>
        <taxon>Pseudomonadati</taxon>
        <taxon>Bacteroidota</taxon>
        <taxon>Cytophagia</taxon>
        <taxon>Cytophagales</taxon>
        <taxon>Cyclobacteriaceae</taxon>
        <taxon>Echinicola</taxon>
    </lineage>
</organism>
<dbReference type="AlphaFoldDB" id="L0G2H2"/>
<dbReference type="EMBL" id="CP003346">
    <property type="protein sequence ID" value="AGA79025.1"/>
    <property type="molecule type" value="Genomic_DNA"/>
</dbReference>
<accession>L0G2H2</accession>